<dbReference type="PANTHER" id="PTHR38777">
    <property type="entry name" value="FELS-2 PROPHAGE PROTEIN"/>
    <property type="match status" value="1"/>
</dbReference>
<dbReference type="InterPro" id="IPR000962">
    <property type="entry name" value="Znf_DskA_TraR"/>
</dbReference>
<dbReference type="GO" id="GO:1900378">
    <property type="term" value="P:positive regulation of secondary metabolite biosynthetic process"/>
    <property type="evidence" value="ECO:0007669"/>
    <property type="project" value="TreeGrafter"/>
</dbReference>
<keyword evidence="7" id="KW-1185">Reference proteome</keyword>
<proteinExistence type="predicted"/>
<evidence type="ECO:0000313" key="6">
    <source>
        <dbReference type="EMBL" id="MBK1704501.1"/>
    </source>
</evidence>
<name>A0AAJ0U3A0_9GAMM</name>
<evidence type="ECO:0000259" key="5">
    <source>
        <dbReference type="Pfam" id="PF01258"/>
    </source>
</evidence>
<dbReference type="AlphaFoldDB" id="A0AAJ0U3A0"/>
<keyword evidence="1" id="KW-0479">Metal-binding</keyword>
<evidence type="ECO:0000313" key="7">
    <source>
        <dbReference type="Proteomes" id="UP001296776"/>
    </source>
</evidence>
<dbReference type="PROSITE" id="PS51128">
    <property type="entry name" value="ZF_DKSA_2"/>
    <property type="match status" value="1"/>
</dbReference>
<reference evidence="6" key="1">
    <citation type="submission" date="2017-08" db="EMBL/GenBank/DDBJ databases">
        <authorList>
            <person name="Imhoff J.F."/>
            <person name="Rahn T."/>
            <person name="Kuenzel S."/>
            <person name="Neulinger S.C."/>
        </authorList>
    </citation>
    <scope>NUCLEOTIDE SEQUENCE</scope>
    <source>
        <strain evidence="6">DSM 11080</strain>
    </source>
</reference>
<dbReference type="PANTHER" id="PTHR38777:SF1">
    <property type="entry name" value="DNAK SUPPRESSOR PROTEIN"/>
    <property type="match status" value="1"/>
</dbReference>
<comment type="caution">
    <text evidence="6">The sequence shown here is derived from an EMBL/GenBank/DDBJ whole genome shotgun (WGS) entry which is preliminary data.</text>
</comment>
<dbReference type="Gene3D" id="1.20.120.910">
    <property type="entry name" value="DksA, coiled-coil domain"/>
    <property type="match status" value="1"/>
</dbReference>
<dbReference type="SUPFAM" id="SSF57716">
    <property type="entry name" value="Glucocorticoid receptor-like (DNA-binding domain)"/>
    <property type="match status" value="1"/>
</dbReference>
<organism evidence="6 7">
    <name type="scientific">Halochromatium glycolicum</name>
    <dbReference type="NCBI Taxonomy" id="85075"/>
    <lineage>
        <taxon>Bacteria</taxon>
        <taxon>Pseudomonadati</taxon>
        <taxon>Pseudomonadota</taxon>
        <taxon>Gammaproteobacteria</taxon>
        <taxon>Chromatiales</taxon>
        <taxon>Chromatiaceae</taxon>
        <taxon>Halochromatium</taxon>
    </lineage>
</organism>
<dbReference type="GO" id="GO:0008270">
    <property type="term" value="F:zinc ion binding"/>
    <property type="evidence" value="ECO:0007669"/>
    <property type="project" value="UniProtKB-KW"/>
</dbReference>
<protein>
    <submittedName>
        <fullName evidence="6">Molecular chaperone DnaK</fullName>
    </submittedName>
</protein>
<dbReference type="EMBL" id="NRSJ01000011">
    <property type="protein sequence ID" value="MBK1704501.1"/>
    <property type="molecule type" value="Genomic_DNA"/>
</dbReference>
<dbReference type="RefSeq" id="WP_200345706.1">
    <property type="nucleotide sequence ID" value="NZ_NRSJ01000011.1"/>
</dbReference>
<evidence type="ECO:0000256" key="4">
    <source>
        <dbReference type="PROSITE-ProRule" id="PRU00510"/>
    </source>
</evidence>
<evidence type="ECO:0000256" key="1">
    <source>
        <dbReference type="ARBA" id="ARBA00022723"/>
    </source>
</evidence>
<sequence length="79" mass="9089">MEKFADELDMAQVHTERELQLRIDVIQRHANAGLGRTFCIDCGELIPESRRQHVPNAQRCAHCQDRMECSRSPVRRSAA</sequence>
<keyword evidence="3" id="KW-0862">Zinc</keyword>
<feature type="domain" description="Zinc finger DksA/TraR C4-type" evidence="5">
    <location>
        <begin position="37"/>
        <end position="68"/>
    </location>
</feature>
<evidence type="ECO:0000256" key="3">
    <source>
        <dbReference type="ARBA" id="ARBA00022833"/>
    </source>
</evidence>
<keyword evidence="2" id="KW-0863">Zinc-finger</keyword>
<dbReference type="Proteomes" id="UP001296776">
    <property type="component" value="Unassembled WGS sequence"/>
</dbReference>
<accession>A0AAJ0U3A0</accession>
<reference evidence="6" key="2">
    <citation type="journal article" date="2020" name="Microorganisms">
        <title>Osmotic Adaptation and Compatible Solute Biosynthesis of Phototrophic Bacteria as Revealed from Genome Analyses.</title>
        <authorList>
            <person name="Imhoff J.F."/>
            <person name="Rahn T."/>
            <person name="Kunzel S."/>
            <person name="Keller A."/>
            <person name="Neulinger S.C."/>
        </authorList>
    </citation>
    <scope>NUCLEOTIDE SEQUENCE</scope>
    <source>
        <strain evidence="6">DSM 11080</strain>
    </source>
</reference>
<dbReference type="Pfam" id="PF01258">
    <property type="entry name" value="zf-dskA_traR"/>
    <property type="match status" value="1"/>
</dbReference>
<evidence type="ECO:0000256" key="2">
    <source>
        <dbReference type="ARBA" id="ARBA00022771"/>
    </source>
</evidence>
<feature type="zinc finger region" description="dksA C4-type" evidence="4">
    <location>
        <begin position="39"/>
        <end position="63"/>
    </location>
</feature>
<gene>
    <name evidence="6" type="ORF">CKO40_08105</name>
</gene>